<protein>
    <submittedName>
        <fullName evidence="2">Uncharacterized protein</fullName>
    </submittedName>
</protein>
<evidence type="ECO:0000313" key="3">
    <source>
        <dbReference type="Proteomes" id="UP000499080"/>
    </source>
</evidence>
<feature type="compositionally biased region" description="Basic residues" evidence="1">
    <location>
        <begin position="75"/>
        <end position="86"/>
    </location>
</feature>
<dbReference type="Proteomes" id="UP000499080">
    <property type="component" value="Unassembled WGS sequence"/>
</dbReference>
<evidence type="ECO:0000256" key="1">
    <source>
        <dbReference type="SAM" id="MobiDB-lite"/>
    </source>
</evidence>
<feature type="region of interest" description="Disordered" evidence="1">
    <location>
        <begin position="63"/>
        <end position="103"/>
    </location>
</feature>
<reference evidence="2 3" key="1">
    <citation type="journal article" date="2019" name="Sci. Rep.">
        <title>Orb-weaving spider Araneus ventricosus genome elucidates the spidroin gene catalogue.</title>
        <authorList>
            <person name="Kono N."/>
            <person name="Nakamura H."/>
            <person name="Ohtoshi R."/>
            <person name="Moran D.A.P."/>
            <person name="Shinohara A."/>
            <person name="Yoshida Y."/>
            <person name="Fujiwara M."/>
            <person name="Mori M."/>
            <person name="Tomita M."/>
            <person name="Arakawa K."/>
        </authorList>
    </citation>
    <scope>NUCLEOTIDE SEQUENCE [LARGE SCALE GENOMIC DNA]</scope>
</reference>
<name>A0A4Y2FU39_ARAVE</name>
<sequence>MQKAGLTFKSKEKHHPKTWYLQSEQARLTKNTHIFRNKHLFANTCVWQTQTTNVKLTCSASGDVSPVGGPLAKSSRIRSIHLLPQKRSKEKDDRGQSGHIPYG</sequence>
<keyword evidence="3" id="KW-1185">Reference proteome</keyword>
<evidence type="ECO:0000313" key="2">
    <source>
        <dbReference type="EMBL" id="GBM43879.1"/>
    </source>
</evidence>
<dbReference type="AlphaFoldDB" id="A0A4Y2FU39"/>
<organism evidence="2 3">
    <name type="scientific">Araneus ventricosus</name>
    <name type="common">Orbweaver spider</name>
    <name type="synonym">Epeira ventricosa</name>
    <dbReference type="NCBI Taxonomy" id="182803"/>
    <lineage>
        <taxon>Eukaryota</taxon>
        <taxon>Metazoa</taxon>
        <taxon>Ecdysozoa</taxon>
        <taxon>Arthropoda</taxon>
        <taxon>Chelicerata</taxon>
        <taxon>Arachnida</taxon>
        <taxon>Araneae</taxon>
        <taxon>Araneomorphae</taxon>
        <taxon>Entelegynae</taxon>
        <taxon>Araneoidea</taxon>
        <taxon>Araneidae</taxon>
        <taxon>Araneus</taxon>
    </lineage>
</organism>
<dbReference type="EMBL" id="BGPR01001046">
    <property type="protein sequence ID" value="GBM43879.1"/>
    <property type="molecule type" value="Genomic_DNA"/>
</dbReference>
<gene>
    <name evidence="2" type="ORF">AVEN_174447_1</name>
</gene>
<comment type="caution">
    <text evidence="2">The sequence shown here is derived from an EMBL/GenBank/DDBJ whole genome shotgun (WGS) entry which is preliminary data.</text>
</comment>
<feature type="compositionally biased region" description="Basic and acidic residues" evidence="1">
    <location>
        <begin position="87"/>
        <end position="96"/>
    </location>
</feature>
<accession>A0A4Y2FU39</accession>
<proteinExistence type="predicted"/>